<dbReference type="FunFam" id="4.10.75.10:FF:000001">
    <property type="entry name" value="Anosmin 1"/>
    <property type="match status" value="1"/>
</dbReference>
<feature type="region of interest" description="Disordered" evidence="1">
    <location>
        <begin position="142"/>
        <end position="175"/>
    </location>
</feature>
<evidence type="ECO:0000256" key="2">
    <source>
        <dbReference type="SAM" id="SignalP"/>
    </source>
</evidence>
<dbReference type="AlphaFoldDB" id="A0A7E5A231"/>
<dbReference type="InterPro" id="IPR008197">
    <property type="entry name" value="WAP_dom"/>
</dbReference>
<dbReference type="GO" id="GO:0045087">
    <property type="term" value="P:innate immune response"/>
    <property type="evidence" value="ECO:0007669"/>
    <property type="project" value="TreeGrafter"/>
</dbReference>
<evidence type="ECO:0000313" key="4">
    <source>
        <dbReference type="Proteomes" id="UP000492821"/>
    </source>
</evidence>
<keyword evidence="4" id="KW-1185">Reference proteome</keyword>
<dbReference type="CDD" id="cd00199">
    <property type="entry name" value="WAP"/>
    <property type="match status" value="1"/>
</dbReference>
<dbReference type="PROSITE" id="PS51390">
    <property type="entry name" value="WAP"/>
    <property type="match status" value="1"/>
</dbReference>
<accession>A0A7E5A231</accession>
<feature type="signal peptide" evidence="2">
    <location>
        <begin position="1"/>
        <end position="16"/>
    </location>
</feature>
<evidence type="ECO:0000256" key="1">
    <source>
        <dbReference type="SAM" id="MobiDB-lite"/>
    </source>
</evidence>
<proteinExistence type="predicted"/>
<dbReference type="Proteomes" id="UP000492821">
    <property type="component" value="Unassembled WGS sequence"/>
</dbReference>
<dbReference type="PRINTS" id="PR00003">
    <property type="entry name" value="4DISULPHCORE"/>
</dbReference>
<dbReference type="SUPFAM" id="SSF57256">
    <property type="entry name" value="Elafin-like"/>
    <property type="match status" value="1"/>
</dbReference>
<dbReference type="InterPro" id="IPR036645">
    <property type="entry name" value="Elafin-like_sf"/>
</dbReference>
<dbReference type="GO" id="GO:0005615">
    <property type="term" value="C:extracellular space"/>
    <property type="evidence" value="ECO:0007669"/>
    <property type="project" value="TreeGrafter"/>
</dbReference>
<dbReference type="PANTHER" id="PTHR19441">
    <property type="entry name" value="WHEY ACDIC PROTEIN WAP"/>
    <property type="match status" value="1"/>
</dbReference>
<dbReference type="PANTHER" id="PTHR19441:SF95">
    <property type="entry name" value="PERLWAPIN ISOFORM X1"/>
    <property type="match status" value="1"/>
</dbReference>
<reference evidence="4" key="1">
    <citation type="journal article" date="2013" name="Genetics">
        <title>The draft genome and transcriptome of Panagrellus redivivus are shaped by the harsh demands of a free-living lifestyle.</title>
        <authorList>
            <person name="Srinivasan J."/>
            <person name="Dillman A.R."/>
            <person name="Macchietto M.G."/>
            <person name="Heikkinen L."/>
            <person name="Lakso M."/>
            <person name="Fracchia K.M."/>
            <person name="Antoshechkin I."/>
            <person name="Mortazavi A."/>
            <person name="Wong G."/>
            <person name="Sternberg P.W."/>
        </authorList>
    </citation>
    <scope>NUCLEOTIDE SEQUENCE [LARGE SCALE GENOMIC DNA]</scope>
    <source>
        <strain evidence="4">MT8872</strain>
    </source>
</reference>
<feature type="compositionally biased region" description="Polar residues" evidence="1">
    <location>
        <begin position="162"/>
        <end position="172"/>
    </location>
</feature>
<dbReference type="WBParaSite" id="Pan_g9978.t1">
    <property type="protein sequence ID" value="Pan_g9978.t1"/>
    <property type="gene ID" value="Pan_g9978"/>
</dbReference>
<dbReference type="GO" id="GO:0004867">
    <property type="term" value="F:serine-type endopeptidase inhibitor activity"/>
    <property type="evidence" value="ECO:0007669"/>
    <property type="project" value="TreeGrafter"/>
</dbReference>
<dbReference type="Pfam" id="PF00095">
    <property type="entry name" value="WAP"/>
    <property type="match status" value="1"/>
</dbReference>
<keyword evidence="2" id="KW-0732">Signal</keyword>
<organism evidence="4 5">
    <name type="scientific">Panagrellus redivivus</name>
    <name type="common">Microworm</name>
    <dbReference type="NCBI Taxonomy" id="6233"/>
    <lineage>
        <taxon>Eukaryota</taxon>
        <taxon>Metazoa</taxon>
        <taxon>Ecdysozoa</taxon>
        <taxon>Nematoda</taxon>
        <taxon>Chromadorea</taxon>
        <taxon>Rhabditida</taxon>
        <taxon>Tylenchina</taxon>
        <taxon>Panagrolaimomorpha</taxon>
        <taxon>Panagrolaimoidea</taxon>
        <taxon>Panagrolaimidae</taxon>
        <taxon>Panagrellus</taxon>
    </lineage>
</organism>
<dbReference type="SMART" id="SM00217">
    <property type="entry name" value="WAP"/>
    <property type="match status" value="1"/>
</dbReference>
<evidence type="ECO:0000259" key="3">
    <source>
        <dbReference type="PROSITE" id="PS51390"/>
    </source>
</evidence>
<reference evidence="5" key="2">
    <citation type="submission" date="2020-10" db="UniProtKB">
        <authorList>
            <consortium name="WormBaseParasite"/>
        </authorList>
    </citation>
    <scope>IDENTIFICATION</scope>
</reference>
<feature type="chain" id="PRO_5028920651" evidence="2">
    <location>
        <begin position="17"/>
        <end position="293"/>
    </location>
</feature>
<name>A0A7E5A231_PANRE</name>
<dbReference type="Gene3D" id="4.10.75.10">
    <property type="entry name" value="Elafin-like"/>
    <property type="match status" value="1"/>
</dbReference>
<dbReference type="GO" id="GO:0019731">
    <property type="term" value="P:antibacterial humoral response"/>
    <property type="evidence" value="ECO:0007669"/>
    <property type="project" value="TreeGrafter"/>
</dbReference>
<evidence type="ECO:0000313" key="5">
    <source>
        <dbReference type="WBParaSite" id="Pan_g9978.t1"/>
    </source>
</evidence>
<sequence>MLKLASFVVLVALVCGWQDYHDDNGHPIADDEYDGDIELAGYPDGVKGRHCPPCHENKVNRKGDVKCVLIENCCPHLESPVKCIVDPCLFFRETCPRARHCVPSNCHSSGCKAVYYDHDFTLLPAHDCRVTVHSRHSRRPTIVSTISHHSKPTSIKAHSKQPKISTHSSKPASISGLHRVKIDLPSNLSHPSDIHQHRPHGKAVSVPRVVELHGAEKPGACPSIQYNHIIRVCVTECKSDKTCPHRQKCCFNGCAHRCQDPLEHRRNFLNYPIHVQGVKDTHGKREKRRLSFH</sequence>
<dbReference type="InterPro" id="IPR050514">
    <property type="entry name" value="WAP_four-disulfide_core"/>
</dbReference>
<feature type="domain" description="WAP" evidence="3">
    <location>
        <begin position="214"/>
        <end position="262"/>
    </location>
</feature>
<protein>
    <submittedName>
        <fullName evidence="5">WAP domain-containing protein</fullName>
    </submittedName>
</protein>